<dbReference type="Pfam" id="PF10387">
    <property type="entry name" value="DUF2442"/>
    <property type="match status" value="1"/>
</dbReference>
<reference evidence="1 2" key="1">
    <citation type="submission" date="2023-07" db="EMBL/GenBank/DDBJ databases">
        <title>Sorghum-associated microbial communities from plants grown in Nebraska, USA.</title>
        <authorList>
            <person name="Schachtman D."/>
        </authorList>
    </citation>
    <scope>NUCLEOTIDE SEQUENCE [LARGE SCALE GENOMIC DNA]</scope>
    <source>
        <strain evidence="1 2">BE57</strain>
    </source>
</reference>
<dbReference type="EMBL" id="JAVDTI010000004">
    <property type="protein sequence ID" value="MDR6806988.1"/>
    <property type="molecule type" value="Genomic_DNA"/>
</dbReference>
<dbReference type="Gene3D" id="3.30.2020.40">
    <property type="entry name" value="Uncharacterised protein PF10387, DUF2442"/>
    <property type="match status" value="1"/>
</dbReference>
<evidence type="ECO:0000313" key="1">
    <source>
        <dbReference type="EMBL" id="MDR6806988.1"/>
    </source>
</evidence>
<evidence type="ECO:0000313" key="2">
    <source>
        <dbReference type="Proteomes" id="UP001264980"/>
    </source>
</evidence>
<organism evidence="1 2">
    <name type="scientific">Dyadobacter fermentans</name>
    <dbReference type="NCBI Taxonomy" id="94254"/>
    <lineage>
        <taxon>Bacteria</taxon>
        <taxon>Pseudomonadati</taxon>
        <taxon>Bacteroidota</taxon>
        <taxon>Cytophagia</taxon>
        <taxon>Cytophagales</taxon>
        <taxon>Spirosomataceae</taxon>
        <taxon>Dyadobacter</taxon>
    </lineage>
</organism>
<dbReference type="Proteomes" id="UP001264980">
    <property type="component" value="Unassembled WGS sequence"/>
</dbReference>
<accession>A0ABU1R0Q7</accession>
<name>A0ABU1R0Q7_9BACT</name>
<dbReference type="RefSeq" id="WP_309986715.1">
    <property type="nucleotide sequence ID" value="NZ_JAVDTI010000004.1"/>
</dbReference>
<gene>
    <name evidence="1" type="ORF">J2W84_004039</name>
</gene>
<comment type="caution">
    <text evidence="1">The sequence shown here is derived from an EMBL/GenBank/DDBJ whole genome shotgun (WGS) entry which is preliminary data.</text>
</comment>
<keyword evidence="2" id="KW-1185">Reference proteome</keyword>
<dbReference type="InterPro" id="IPR018841">
    <property type="entry name" value="DUF2442"/>
</dbReference>
<protein>
    <submittedName>
        <fullName evidence="1">Uncharacterized protein</fullName>
    </submittedName>
</protein>
<proteinExistence type="predicted"/>
<sequence length="120" mass="14047">MEKSFKPGKTPSISEELQVQLNASDDEQVVEIADEFDRYIQTNGLQIRHFGFARDLDLAFFILNDKRIITITLSDFPFLKEADDYDLDQYRVSELGIHWYNLDIDMSLRGLLKEEKILTK</sequence>